<dbReference type="PaxDb" id="4565-Traes_3B_2409BC748.1"/>
<reference evidence="2" key="1">
    <citation type="submission" date="2018-08" db="EMBL/GenBank/DDBJ databases">
        <authorList>
            <person name="Rossello M."/>
        </authorList>
    </citation>
    <scope>NUCLEOTIDE SEQUENCE [LARGE SCALE GENOMIC DNA]</scope>
    <source>
        <strain evidence="2">cv. Chinese Spring</strain>
    </source>
</reference>
<dbReference type="AlphaFoldDB" id="A0A3B6FLX6"/>
<dbReference type="Gramene" id="TraesNOR3B03G01674010.1">
    <property type="protein sequence ID" value="TraesNOR3B03G01674010.1"/>
    <property type="gene ID" value="TraesNOR3B03G01674010"/>
</dbReference>
<evidence type="ECO:0000259" key="1">
    <source>
        <dbReference type="Pfam" id="PF20241"/>
    </source>
</evidence>
<dbReference type="Proteomes" id="UP000019116">
    <property type="component" value="Chromosome 3B"/>
</dbReference>
<dbReference type="KEGG" id="taes:123070161"/>
<dbReference type="InterPro" id="IPR046533">
    <property type="entry name" value="DUF6598"/>
</dbReference>
<dbReference type="PANTHER" id="PTHR33065">
    <property type="entry name" value="OS07G0486400 PROTEIN"/>
    <property type="match status" value="1"/>
</dbReference>
<sequence>MLHLRRILYLSSLSAYESFLMARSIALHGQMNRPSHLGNAFFCTFSNPLGEQVGITKGKDRAEMRKETKKVNVTSATIITNSSHRDGSIYKNSFLDVCHVKNRAETQLEPMRLSDPANCYPDQKRCRVHFECDMMQIFLLKLAIVPMSTSSVQLYGYIAARDYLDLSLNYIVNRSRDNPLTVRQGSLIEMTGPKRGITMTSAVLVEYDMRIMKGEQEEDDLQLIDGATDFCEVTTPSCPSTYRINGDCGAVDITLACVVNAVEATIDVIVSEVQGGFSLSLSSFVFVGGSRHGIELFCDDVGESCVLTRRYVMAVEMDSWMQLKLKVGQKGSKYDDLERYCRFKAHIHGYARRQIQLEHASIWLKVTWSAMP</sequence>
<name>A0A3B6FLX6_WHEAT</name>
<dbReference type="OMA" id="YESFLMA"/>
<dbReference type="PANTHER" id="PTHR33065:SF188">
    <property type="entry name" value="DUF6598 DOMAIN-CONTAINING PROTEIN"/>
    <property type="match status" value="1"/>
</dbReference>
<dbReference type="RefSeq" id="XP_044349129.1">
    <property type="nucleotide sequence ID" value="XM_044493194.1"/>
</dbReference>
<dbReference type="STRING" id="4565.A0A3B6FLX6"/>
<dbReference type="GeneID" id="123070161"/>
<dbReference type="Pfam" id="PF20241">
    <property type="entry name" value="DUF6598"/>
    <property type="match status" value="1"/>
</dbReference>
<evidence type="ECO:0000313" key="2">
    <source>
        <dbReference type="EnsemblPlants" id="TraesCS3B02G253800.1"/>
    </source>
</evidence>
<protein>
    <recommendedName>
        <fullName evidence="1">DUF6598 domain-containing protein</fullName>
    </recommendedName>
</protein>
<proteinExistence type="predicted"/>
<dbReference type="EnsemblPlants" id="TraesCS3B02G253800.1">
    <property type="protein sequence ID" value="TraesCS3B02G253800.1"/>
    <property type="gene ID" value="TraesCS3B02G253800"/>
</dbReference>
<evidence type="ECO:0000313" key="3">
    <source>
        <dbReference type="Proteomes" id="UP000019116"/>
    </source>
</evidence>
<dbReference type="Gramene" id="TraesCS3B02G253800.1">
    <property type="protein sequence ID" value="TraesCS3B02G253800.1"/>
    <property type="gene ID" value="TraesCS3B02G253800"/>
</dbReference>
<reference evidence="2" key="2">
    <citation type="submission" date="2018-10" db="UniProtKB">
        <authorList>
            <consortium name="EnsemblPlants"/>
        </authorList>
    </citation>
    <scope>IDENTIFICATION</scope>
</reference>
<accession>A0A3B6FLX6</accession>
<gene>
    <name evidence="2" type="primary">LOC123070161</name>
</gene>
<keyword evidence="3" id="KW-1185">Reference proteome</keyword>
<organism evidence="2">
    <name type="scientific">Triticum aestivum</name>
    <name type="common">Wheat</name>
    <dbReference type="NCBI Taxonomy" id="4565"/>
    <lineage>
        <taxon>Eukaryota</taxon>
        <taxon>Viridiplantae</taxon>
        <taxon>Streptophyta</taxon>
        <taxon>Embryophyta</taxon>
        <taxon>Tracheophyta</taxon>
        <taxon>Spermatophyta</taxon>
        <taxon>Magnoliopsida</taxon>
        <taxon>Liliopsida</taxon>
        <taxon>Poales</taxon>
        <taxon>Poaceae</taxon>
        <taxon>BOP clade</taxon>
        <taxon>Pooideae</taxon>
        <taxon>Triticodae</taxon>
        <taxon>Triticeae</taxon>
        <taxon>Triticinae</taxon>
        <taxon>Triticum</taxon>
    </lineage>
</organism>
<feature type="domain" description="DUF6598" evidence="1">
    <location>
        <begin position="134"/>
        <end position="362"/>
    </location>
</feature>
<dbReference type="Gramene" id="TraesCS3B03G0662700.1">
    <property type="protein sequence ID" value="TraesCS3B03G0662700.1.CDS"/>
    <property type="gene ID" value="TraesCS3B03G0662700"/>
</dbReference>